<protein>
    <submittedName>
        <fullName evidence="1">Uncharacterized protein</fullName>
    </submittedName>
</protein>
<feature type="non-terminal residue" evidence="1">
    <location>
        <position position="65"/>
    </location>
</feature>
<sequence>MYESLTDKMQEELATLNVFFVYMGNIEAFAKQQNYRSEIKLNPQFNRTYGPGHTYWIGALNDGRD</sequence>
<proteinExistence type="predicted"/>
<gene>
    <name evidence="1" type="ORF">SMN809_LOCUS31049</name>
</gene>
<comment type="caution">
    <text evidence="1">The sequence shown here is derived from an EMBL/GenBank/DDBJ whole genome shotgun (WGS) entry which is preliminary data.</text>
</comment>
<dbReference type="AlphaFoldDB" id="A0A8S2VY09"/>
<evidence type="ECO:0000313" key="2">
    <source>
        <dbReference type="Proteomes" id="UP000676336"/>
    </source>
</evidence>
<organism evidence="1 2">
    <name type="scientific">Rotaria magnacalcarata</name>
    <dbReference type="NCBI Taxonomy" id="392030"/>
    <lineage>
        <taxon>Eukaryota</taxon>
        <taxon>Metazoa</taxon>
        <taxon>Spiralia</taxon>
        <taxon>Gnathifera</taxon>
        <taxon>Rotifera</taxon>
        <taxon>Eurotatoria</taxon>
        <taxon>Bdelloidea</taxon>
        <taxon>Philodinida</taxon>
        <taxon>Philodinidae</taxon>
        <taxon>Rotaria</taxon>
    </lineage>
</organism>
<name>A0A8S2VY09_9BILA</name>
<reference evidence="1" key="1">
    <citation type="submission" date="2021-02" db="EMBL/GenBank/DDBJ databases">
        <authorList>
            <person name="Nowell W R."/>
        </authorList>
    </citation>
    <scope>NUCLEOTIDE SEQUENCE</scope>
</reference>
<evidence type="ECO:0000313" key="1">
    <source>
        <dbReference type="EMBL" id="CAF4414481.1"/>
    </source>
</evidence>
<dbReference type="Proteomes" id="UP000676336">
    <property type="component" value="Unassembled WGS sequence"/>
</dbReference>
<accession>A0A8S2VY09</accession>
<dbReference type="EMBL" id="CAJOBI010060819">
    <property type="protein sequence ID" value="CAF4414481.1"/>
    <property type="molecule type" value="Genomic_DNA"/>
</dbReference>